<sequence length="198" mass="21979">MTNASGSRRPDSPAVRTARRVAERSARTKRSVSAPAAQVQENGEAKTRRGWHFTFRMGVVIVVVAALLFSGLNTLRVFLAIRRDIADAKQEIVTTQKRIESLEDQLKRWEDPEYVKTQARERLGWVLPGERGYRVVGPDGQPYGSVAQIQKDESLPQNERIGSAWFAKLWTSVEVADDPSPAEPEIKTVPAPGEEGNG</sequence>
<evidence type="ECO:0008006" key="5">
    <source>
        <dbReference type="Google" id="ProtNLM"/>
    </source>
</evidence>
<name>S2WKT6_9ACTN</name>
<protein>
    <recommendedName>
        <fullName evidence="5">Cell division protein FtsL</fullName>
    </recommendedName>
</protein>
<evidence type="ECO:0000313" key="4">
    <source>
        <dbReference type="Proteomes" id="UP000014417"/>
    </source>
</evidence>
<dbReference type="STRING" id="883161.HMPREF9306_00795"/>
<dbReference type="AlphaFoldDB" id="S2WKT6"/>
<keyword evidence="4" id="KW-1185">Reference proteome</keyword>
<dbReference type="Pfam" id="PF04977">
    <property type="entry name" value="DivIC"/>
    <property type="match status" value="1"/>
</dbReference>
<gene>
    <name evidence="3" type="ORF">HMPREF9306_00795</name>
</gene>
<evidence type="ECO:0000313" key="3">
    <source>
        <dbReference type="EMBL" id="EPD33262.1"/>
    </source>
</evidence>
<proteinExistence type="predicted"/>
<dbReference type="RefSeq" id="WP_016455637.1">
    <property type="nucleotide sequence ID" value="NZ_KE150269.1"/>
</dbReference>
<dbReference type="InterPro" id="IPR007060">
    <property type="entry name" value="FtsL/DivIC"/>
</dbReference>
<dbReference type="HOGENOM" id="CLU_085342_0_3_11"/>
<evidence type="ECO:0000256" key="2">
    <source>
        <dbReference type="SAM" id="Phobius"/>
    </source>
</evidence>
<keyword evidence="2" id="KW-1133">Transmembrane helix</keyword>
<dbReference type="Proteomes" id="UP000014417">
    <property type="component" value="Unassembled WGS sequence"/>
</dbReference>
<organism evidence="3 4">
    <name type="scientific">Propionimicrobium lymphophilum ACS-093-V-SCH5</name>
    <dbReference type="NCBI Taxonomy" id="883161"/>
    <lineage>
        <taxon>Bacteria</taxon>
        <taxon>Bacillati</taxon>
        <taxon>Actinomycetota</taxon>
        <taxon>Actinomycetes</taxon>
        <taxon>Propionibacteriales</taxon>
        <taxon>Propionibacteriaceae</taxon>
        <taxon>Propionimicrobium</taxon>
    </lineage>
</organism>
<feature type="transmembrane region" description="Helical" evidence="2">
    <location>
        <begin position="57"/>
        <end position="79"/>
    </location>
</feature>
<dbReference type="OrthoDB" id="5187715at2"/>
<comment type="caution">
    <text evidence="3">The sequence shown here is derived from an EMBL/GenBank/DDBJ whole genome shotgun (WGS) entry which is preliminary data.</text>
</comment>
<keyword evidence="2" id="KW-0472">Membrane</keyword>
<dbReference type="EMBL" id="AGZR01000005">
    <property type="protein sequence ID" value="EPD33262.1"/>
    <property type="molecule type" value="Genomic_DNA"/>
</dbReference>
<evidence type="ECO:0000256" key="1">
    <source>
        <dbReference type="SAM" id="MobiDB-lite"/>
    </source>
</evidence>
<accession>S2WKT6</accession>
<dbReference type="PATRIC" id="fig|883161.3.peg.794"/>
<feature type="region of interest" description="Disordered" evidence="1">
    <location>
        <begin position="176"/>
        <end position="198"/>
    </location>
</feature>
<feature type="region of interest" description="Disordered" evidence="1">
    <location>
        <begin position="1"/>
        <end position="43"/>
    </location>
</feature>
<keyword evidence="2" id="KW-0812">Transmembrane</keyword>
<reference evidence="3 4" key="1">
    <citation type="submission" date="2013-04" db="EMBL/GenBank/DDBJ databases">
        <title>The Genome Sequence of Propionimicrobium lymphophilum ACS-093-V-SCH5.</title>
        <authorList>
            <consortium name="The Broad Institute Genomics Platform"/>
            <person name="Earl A."/>
            <person name="Ward D."/>
            <person name="Feldgarden M."/>
            <person name="Gevers D."/>
            <person name="Saerens B."/>
            <person name="Vaneechoutte M."/>
            <person name="Walker B."/>
            <person name="Young S."/>
            <person name="Zeng Q."/>
            <person name="Gargeya S."/>
            <person name="Fitzgerald M."/>
            <person name="Haas B."/>
            <person name="Abouelleil A."/>
            <person name="Allen A.W."/>
            <person name="Alvarado L."/>
            <person name="Arachchi H.M."/>
            <person name="Berlin A.M."/>
            <person name="Chapman S.B."/>
            <person name="Gainer-Dewar J."/>
            <person name="Goldberg J."/>
            <person name="Griggs A."/>
            <person name="Gujja S."/>
            <person name="Hansen M."/>
            <person name="Howarth C."/>
            <person name="Imamovic A."/>
            <person name="Ireland A."/>
            <person name="Larimer J."/>
            <person name="McCowan C."/>
            <person name="Murphy C."/>
            <person name="Pearson M."/>
            <person name="Poon T.W."/>
            <person name="Priest M."/>
            <person name="Roberts A."/>
            <person name="Saif S."/>
            <person name="Shea T."/>
            <person name="Sisk P."/>
            <person name="Sykes S."/>
            <person name="Wortman J."/>
            <person name="Nusbaum C."/>
            <person name="Birren B."/>
        </authorList>
    </citation>
    <scope>NUCLEOTIDE SEQUENCE [LARGE SCALE GENOMIC DNA]</scope>
    <source>
        <strain evidence="3 4">ACS-093-V-SCH5</strain>
    </source>
</reference>